<dbReference type="AlphaFoldDB" id="A0A165Z2L5"/>
<evidence type="ECO:0000256" key="1">
    <source>
        <dbReference type="SAM" id="MobiDB-lite"/>
    </source>
</evidence>
<protein>
    <submittedName>
        <fullName evidence="2">Uncharacterized protein</fullName>
    </submittedName>
</protein>
<proteinExistence type="predicted"/>
<feature type="non-terminal residue" evidence="2">
    <location>
        <position position="267"/>
    </location>
</feature>
<sequence length="267" mass="28646">MFARIAASASNITGRIGLRAIRTSKAAKLVADASRSSTSSLKTAATPSFTLNPAHAPIPTSRISRVRVESNATLAGAQRCLFTVKKSDPLCLTSVSDTCETPSVKVKTPKAKVKKTTRWADEVPDSKTSPVSVLAEVKKVKKTGAQGYVGGLPRYKTALAINICFLLRLSKWEDRRSVGLGGETYSLRLATSDYKSSLARTCPSGEGLWYIATVSLPLHLRLATDVVLVERSNLSGMFLFASSEKSSEDNEKMVTTGASRDGSEEAR</sequence>
<dbReference type="EMBL" id="KV428214">
    <property type="protein sequence ID" value="KZT33865.1"/>
    <property type="molecule type" value="Genomic_DNA"/>
</dbReference>
<evidence type="ECO:0000313" key="3">
    <source>
        <dbReference type="Proteomes" id="UP000076798"/>
    </source>
</evidence>
<name>A0A165Z2L5_9AGAM</name>
<dbReference type="Proteomes" id="UP000076798">
    <property type="component" value="Unassembled WGS sequence"/>
</dbReference>
<gene>
    <name evidence="2" type="ORF">SISSUDRAFT_1122650</name>
</gene>
<feature type="region of interest" description="Disordered" evidence="1">
    <location>
        <begin position="244"/>
        <end position="267"/>
    </location>
</feature>
<organism evidence="2 3">
    <name type="scientific">Sistotremastrum suecicum HHB10207 ss-3</name>
    <dbReference type="NCBI Taxonomy" id="1314776"/>
    <lineage>
        <taxon>Eukaryota</taxon>
        <taxon>Fungi</taxon>
        <taxon>Dikarya</taxon>
        <taxon>Basidiomycota</taxon>
        <taxon>Agaricomycotina</taxon>
        <taxon>Agaricomycetes</taxon>
        <taxon>Sistotremastrales</taxon>
        <taxon>Sistotremastraceae</taxon>
        <taxon>Sistotremastrum</taxon>
    </lineage>
</organism>
<keyword evidence="3" id="KW-1185">Reference proteome</keyword>
<accession>A0A165Z2L5</accession>
<reference evidence="2 3" key="1">
    <citation type="journal article" date="2016" name="Mol. Biol. Evol.">
        <title>Comparative Genomics of Early-Diverging Mushroom-Forming Fungi Provides Insights into the Origins of Lignocellulose Decay Capabilities.</title>
        <authorList>
            <person name="Nagy L.G."/>
            <person name="Riley R."/>
            <person name="Tritt A."/>
            <person name="Adam C."/>
            <person name="Daum C."/>
            <person name="Floudas D."/>
            <person name="Sun H."/>
            <person name="Yadav J.S."/>
            <person name="Pangilinan J."/>
            <person name="Larsson K.H."/>
            <person name="Matsuura K."/>
            <person name="Barry K."/>
            <person name="Labutti K."/>
            <person name="Kuo R."/>
            <person name="Ohm R.A."/>
            <person name="Bhattacharya S.S."/>
            <person name="Shirouzu T."/>
            <person name="Yoshinaga Y."/>
            <person name="Martin F.M."/>
            <person name="Grigoriev I.V."/>
            <person name="Hibbett D.S."/>
        </authorList>
    </citation>
    <scope>NUCLEOTIDE SEQUENCE [LARGE SCALE GENOMIC DNA]</scope>
    <source>
        <strain evidence="2 3">HHB10207 ss-3</strain>
    </source>
</reference>
<evidence type="ECO:0000313" key="2">
    <source>
        <dbReference type="EMBL" id="KZT33865.1"/>
    </source>
</evidence>